<dbReference type="InterPro" id="IPR036259">
    <property type="entry name" value="MFS_trans_sf"/>
</dbReference>
<name>A0A381R9I5_9ZZZZ</name>
<evidence type="ECO:0000259" key="2">
    <source>
        <dbReference type="PROSITE" id="PS50850"/>
    </source>
</evidence>
<evidence type="ECO:0000256" key="1">
    <source>
        <dbReference type="SAM" id="Phobius"/>
    </source>
</evidence>
<keyword evidence="1" id="KW-0812">Transmembrane</keyword>
<gene>
    <name evidence="3" type="ORF">METZ01_LOCUS41249</name>
</gene>
<sequence>MVLIAGMAHGLNASAVNKGYMVFLLPVSEAFGIGRVGGSIVFSLARAGDGPFGAVAGWLIDRFGPKPIFLIGSTMVGVGFLLLSQSENIFVFSVIYLVLITIGSVLAFSNATSALVNNWFDARRGFAMAFYQAISSIIPAILVPSLAFLIFNAGWDTAALACGVTILLFVTPMTIWIQNTPESQGLLPDGRDVSRGKISGGRSASDDRLTGYDLSGAFRTITYWLMFIGSICRLTSKGGFMVHFIPILVWKEVDQGIASMYLGATLFLVVPLFLCFGWLADNFPKNLVLATTTISGSVAMLLLAVGPPSDMTIFIFLLLFAISETSGSNNWTTIGDYFGRKSYGRLRGLTQFGATPGVLLAPIFAGWWFDKTASYAFPLWCFTVCGVVGGISYLLMRKPRQIPANYGATR</sequence>
<proteinExistence type="predicted"/>
<protein>
    <recommendedName>
        <fullName evidence="2">Major facilitator superfamily (MFS) profile domain-containing protein</fullName>
    </recommendedName>
</protein>
<evidence type="ECO:0000313" key="3">
    <source>
        <dbReference type="EMBL" id="SUZ88395.1"/>
    </source>
</evidence>
<dbReference type="InterPro" id="IPR020846">
    <property type="entry name" value="MFS_dom"/>
</dbReference>
<feature type="transmembrane region" description="Helical" evidence="1">
    <location>
        <begin position="129"/>
        <end position="151"/>
    </location>
</feature>
<dbReference type="SUPFAM" id="SSF103473">
    <property type="entry name" value="MFS general substrate transporter"/>
    <property type="match status" value="1"/>
</dbReference>
<feature type="transmembrane region" description="Helical" evidence="1">
    <location>
        <begin position="20"/>
        <end position="45"/>
    </location>
</feature>
<dbReference type="GO" id="GO:0022857">
    <property type="term" value="F:transmembrane transporter activity"/>
    <property type="evidence" value="ECO:0007669"/>
    <property type="project" value="InterPro"/>
</dbReference>
<feature type="transmembrane region" description="Helical" evidence="1">
    <location>
        <begin position="66"/>
        <end position="83"/>
    </location>
</feature>
<dbReference type="AlphaFoldDB" id="A0A381R9I5"/>
<feature type="transmembrane region" description="Helical" evidence="1">
    <location>
        <begin position="157"/>
        <end position="177"/>
    </location>
</feature>
<keyword evidence="1" id="KW-0472">Membrane</keyword>
<dbReference type="PANTHER" id="PTHR11360">
    <property type="entry name" value="MONOCARBOXYLATE TRANSPORTER"/>
    <property type="match status" value="1"/>
</dbReference>
<organism evidence="3">
    <name type="scientific">marine metagenome</name>
    <dbReference type="NCBI Taxonomy" id="408172"/>
    <lineage>
        <taxon>unclassified sequences</taxon>
        <taxon>metagenomes</taxon>
        <taxon>ecological metagenomes</taxon>
    </lineage>
</organism>
<dbReference type="InterPro" id="IPR011701">
    <property type="entry name" value="MFS"/>
</dbReference>
<dbReference type="Gene3D" id="1.20.1250.20">
    <property type="entry name" value="MFS general substrate transporter like domains"/>
    <property type="match status" value="2"/>
</dbReference>
<feature type="transmembrane region" description="Helical" evidence="1">
    <location>
        <begin position="375"/>
        <end position="396"/>
    </location>
</feature>
<feature type="transmembrane region" description="Helical" evidence="1">
    <location>
        <begin position="352"/>
        <end position="369"/>
    </location>
</feature>
<feature type="transmembrane region" description="Helical" evidence="1">
    <location>
        <begin position="257"/>
        <end position="280"/>
    </location>
</feature>
<dbReference type="PROSITE" id="PS50850">
    <property type="entry name" value="MFS"/>
    <property type="match status" value="1"/>
</dbReference>
<feature type="domain" description="Major facilitator superfamily (MFS) profile" evidence="2">
    <location>
        <begin position="1"/>
        <end position="401"/>
    </location>
</feature>
<dbReference type="PANTHER" id="PTHR11360:SF284">
    <property type="entry name" value="EG:103B4.3 PROTEIN-RELATED"/>
    <property type="match status" value="1"/>
</dbReference>
<dbReference type="EMBL" id="UINC01001768">
    <property type="protein sequence ID" value="SUZ88395.1"/>
    <property type="molecule type" value="Genomic_DNA"/>
</dbReference>
<feature type="transmembrane region" description="Helical" evidence="1">
    <location>
        <begin position="223"/>
        <end position="245"/>
    </location>
</feature>
<feature type="transmembrane region" description="Helical" evidence="1">
    <location>
        <begin position="89"/>
        <end position="108"/>
    </location>
</feature>
<dbReference type="InterPro" id="IPR050327">
    <property type="entry name" value="Proton-linked_MCT"/>
</dbReference>
<accession>A0A381R9I5</accession>
<feature type="transmembrane region" description="Helical" evidence="1">
    <location>
        <begin position="311"/>
        <end position="331"/>
    </location>
</feature>
<keyword evidence="1" id="KW-1133">Transmembrane helix</keyword>
<reference evidence="3" key="1">
    <citation type="submission" date="2018-05" db="EMBL/GenBank/DDBJ databases">
        <authorList>
            <person name="Lanie J.A."/>
            <person name="Ng W.-L."/>
            <person name="Kazmierczak K.M."/>
            <person name="Andrzejewski T.M."/>
            <person name="Davidsen T.M."/>
            <person name="Wayne K.J."/>
            <person name="Tettelin H."/>
            <person name="Glass J.I."/>
            <person name="Rusch D."/>
            <person name="Podicherti R."/>
            <person name="Tsui H.-C.T."/>
            <person name="Winkler M.E."/>
        </authorList>
    </citation>
    <scope>NUCLEOTIDE SEQUENCE</scope>
</reference>
<dbReference type="Pfam" id="PF07690">
    <property type="entry name" value="MFS_1"/>
    <property type="match status" value="1"/>
</dbReference>